<comment type="caution">
    <text evidence="2">The sequence shown here is derived from an EMBL/GenBank/DDBJ whole genome shotgun (WGS) entry which is preliminary data.</text>
</comment>
<gene>
    <name evidence="2" type="ORF">F8A88_09495</name>
</gene>
<feature type="repeat" description="TPR" evidence="1">
    <location>
        <begin position="72"/>
        <end position="105"/>
    </location>
</feature>
<dbReference type="AlphaFoldDB" id="A0A6N6N261"/>
<organism evidence="2 3">
    <name type="scientific">Pseudodesulfovibrio senegalensis</name>
    <dbReference type="NCBI Taxonomy" id="1721087"/>
    <lineage>
        <taxon>Bacteria</taxon>
        <taxon>Pseudomonadati</taxon>
        <taxon>Thermodesulfobacteriota</taxon>
        <taxon>Desulfovibrionia</taxon>
        <taxon>Desulfovibrionales</taxon>
        <taxon>Desulfovibrionaceae</taxon>
    </lineage>
</organism>
<evidence type="ECO:0000256" key="1">
    <source>
        <dbReference type="PROSITE-ProRule" id="PRU00339"/>
    </source>
</evidence>
<reference evidence="2 3" key="1">
    <citation type="journal article" date="2017" name="Int. J. Syst. Evol. Microbiol.">
        <title>Desulfovibrio senegalensis sp. nov., a mesophilic sulfate reducer isolated from marine sediment.</title>
        <authorList>
            <person name="Thioye A."/>
            <person name="Gam Z.B.A."/>
            <person name="Mbengue M."/>
            <person name="Cayol J.L."/>
            <person name="Joseph-Bartoli M."/>
            <person name="Toure-Kane C."/>
            <person name="Labat M."/>
        </authorList>
    </citation>
    <scope>NUCLEOTIDE SEQUENCE [LARGE SCALE GENOMIC DNA]</scope>
    <source>
        <strain evidence="2 3">DSM 101509</strain>
    </source>
</reference>
<dbReference type="EMBL" id="WAIE01000003">
    <property type="protein sequence ID" value="KAB1441810.1"/>
    <property type="molecule type" value="Genomic_DNA"/>
</dbReference>
<dbReference type="SMART" id="SM00028">
    <property type="entry name" value="TPR"/>
    <property type="match status" value="2"/>
</dbReference>
<dbReference type="InterPro" id="IPR019734">
    <property type="entry name" value="TPR_rpt"/>
</dbReference>
<dbReference type="Proteomes" id="UP000438699">
    <property type="component" value="Unassembled WGS sequence"/>
</dbReference>
<protein>
    <submittedName>
        <fullName evidence="2">Tetratricopeptide repeat protein</fullName>
    </submittedName>
</protein>
<dbReference type="Pfam" id="PF14559">
    <property type="entry name" value="TPR_19"/>
    <property type="match status" value="1"/>
</dbReference>
<keyword evidence="3" id="KW-1185">Reference proteome</keyword>
<evidence type="ECO:0000313" key="3">
    <source>
        <dbReference type="Proteomes" id="UP000438699"/>
    </source>
</evidence>
<keyword evidence="1" id="KW-0802">TPR repeat</keyword>
<dbReference type="InterPro" id="IPR011990">
    <property type="entry name" value="TPR-like_helical_dom_sf"/>
</dbReference>
<proteinExistence type="predicted"/>
<accession>A0A6N6N261</accession>
<evidence type="ECO:0000313" key="2">
    <source>
        <dbReference type="EMBL" id="KAB1441810.1"/>
    </source>
</evidence>
<dbReference type="Gene3D" id="1.25.40.10">
    <property type="entry name" value="Tetratricopeptide repeat domain"/>
    <property type="match status" value="1"/>
</dbReference>
<dbReference type="PROSITE" id="PS50005">
    <property type="entry name" value="TPR"/>
    <property type="match status" value="1"/>
</dbReference>
<name>A0A6N6N261_9BACT</name>
<sequence>MTAKTRINASRRNFLMGAVRRVRGKEAVAEPVAATGDTVPLLDRANTHFAAKEFEQAVDAYREYLKREKQDMDVRVRLGRSLYALGKYTAARLEFKRVLKVRPKDSQACVYAGLCFARCARLEEAARVWEDFFDLKNVELLRELNIQKGLILSGDAGHHDAVAEAVEAVLDA</sequence>
<dbReference type="SUPFAM" id="SSF48452">
    <property type="entry name" value="TPR-like"/>
    <property type="match status" value="1"/>
</dbReference>